<evidence type="ECO:0000313" key="1">
    <source>
        <dbReference type="EMBL" id="JAD87071.1"/>
    </source>
</evidence>
<reference evidence="1" key="2">
    <citation type="journal article" date="2015" name="Data Brief">
        <title>Shoot transcriptome of the giant reed, Arundo donax.</title>
        <authorList>
            <person name="Barrero R.A."/>
            <person name="Guerrero F.D."/>
            <person name="Moolhuijzen P."/>
            <person name="Goolsby J.A."/>
            <person name="Tidwell J."/>
            <person name="Bellgard S.E."/>
            <person name="Bellgard M.I."/>
        </authorList>
    </citation>
    <scope>NUCLEOTIDE SEQUENCE</scope>
    <source>
        <tissue evidence="1">Shoot tissue taken approximately 20 cm above the soil surface</tissue>
    </source>
</reference>
<sequence length="49" mass="5692">MKKKYTDSRFKLQGLDVFCYLCLQEIVNNITSTNTKHVGICKHIRNCVS</sequence>
<organism evidence="1">
    <name type="scientific">Arundo donax</name>
    <name type="common">Giant reed</name>
    <name type="synonym">Donax arundinaceus</name>
    <dbReference type="NCBI Taxonomy" id="35708"/>
    <lineage>
        <taxon>Eukaryota</taxon>
        <taxon>Viridiplantae</taxon>
        <taxon>Streptophyta</taxon>
        <taxon>Embryophyta</taxon>
        <taxon>Tracheophyta</taxon>
        <taxon>Spermatophyta</taxon>
        <taxon>Magnoliopsida</taxon>
        <taxon>Liliopsida</taxon>
        <taxon>Poales</taxon>
        <taxon>Poaceae</taxon>
        <taxon>PACMAD clade</taxon>
        <taxon>Arundinoideae</taxon>
        <taxon>Arundineae</taxon>
        <taxon>Arundo</taxon>
    </lineage>
</organism>
<dbReference type="EMBL" id="GBRH01210824">
    <property type="protein sequence ID" value="JAD87071.1"/>
    <property type="molecule type" value="Transcribed_RNA"/>
</dbReference>
<name>A0A0A9DGY5_ARUDO</name>
<protein>
    <submittedName>
        <fullName evidence="1">Uncharacterized protein</fullName>
    </submittedName>
</protein>
<proteinExistence type="predicted"/>
<accession>A0A0A9DGY5</accession>
<reference evidence="1" key="1">
    <citation type="submission" date="2014-09" db="EMBL/GenBank/DDBJ databases">
        <authorList>
            <person name="Magalhaes I.L.F."/>
            <person name="Oliveira U."/>
            <person name="Santos F.R."/>
            <person name="Vidigal T.H.D.A."/>
            <person name="Brescovit A.D."/>
            <person name="Santos A.J."/>
        </authorList>
    </citation>
    <scope>NUCLEOTIDE SEQUENCE</scope>
    <source>
        <tissue evidence="1">Shoot tissue taken approximately 20 cm above the soil surface</tissue>
    </source>
</reference>
<dbReference type="AlphaFoldDB" id="A0A0A9DGY5"/>